<comment type="caution">
    <text evidence="1">The sequence shown here is derived from an EMBL/GenBank/DDBJ whole genome shotgun (WGS) entry which is preliminary data.</text>
</comment>
<sequence length="88" mass="10197">MRRHVLYCFGFLPRLENIVARRIFLRGKKPKDEVQIYTWKNATLRQSTDLQMRSQGCKASNVFALGFPVRKGWKSGQGDKSIRIVANI</sequence>
<name>A0A9Q0U3R0_9ROSI</name>
<accession>A0A9Q0U3R0</accession>
<dbReference type="Proteomes" id="UP001151752">
    <property type="component" value="Chromosome 14"/>
</dbReference>
<reference evidence="1" key="2">
    <citation type="journal article" date="2023" name="Int. J. Mol. Sci.">
        <title>De Novo Assembly and Annotation of 11 Diverse Shrub Willow (Salix) Genomes Reveals Novel Gene Organization in Sex-Linked Regions.</title>
        <authorList>
            <person name="Hyden B."/>
            <person name="Feng K."/>
            <person name="Yates T.B."/>
            <person name="Jawdy S."/>
            <person name="Cereghino C."/>
            <person name="Smart L.B."/>
            <person name="Muchero W."/>
        </authorList>
    </citation>
    <scope>NUCLEOTIDE SEQUENCE</scope>
    <source>
        <tissue evidence="1">Shoot tip</tissue>
    </source>
</reference>
<keyword evidence="2" id="KW-1185">Reference proteome</keyword>
<dbReference type="EMBL" id="JAPFFM010000013">
    <property type="protein sequence ID" value="KAJ6722815.1"/>
    <property type="molecule type" value="Genomic_DNA"/>
</dbReference>
<evidence type="ECO:0000313" key="1">
    <source>
        <dbReference type="EMBL" id="KAJ6722815.1"/>
    </source>
</evidence>
<organism evidence="1 2">
    <name type="scientific">Salix koriyanagi</name>
    <dbReference type="NCBI Taxonomy" id="2511006"/>
    <lineage>
        <taxon>Eukaryota</taxon>
        <taxon>Viridiplantae</taxon>
        <taxon>Streptophyta</taxon>
        <taxon>Embryophyta</taxon>
        <taxon>Tracheophyta</taxon>
        <taxon>Spermatophyta</taxon>
        <taxon>Magnoliopsida</taxon>
        <taxon>eudicotyledons</taxon>
        <taxon>Gunneridae</taxon>
        <taxon>Pentapetalae</taxon>
        <taxon>rosids</taxon>
        <taxon>fabids</taxon>
        <taxon>Malpighiales</taxon>
        <taxon>Salicaceae</taxon>
        <taxon>Saliceae</taxon>
        <taxon>Salix</taxon>
    </lineage>
</organism>
<protein>
    <submittedName>
        <fullName evidence="1">Uncharacterized protein</fullName>
    </submittedName>
</protein>
<dbReference type="AlphaFoldDB" id="A0A9Q0U3R0"/>
<evidence type="ECO:0000313" key="2">
    <source>
        <dbReference type="Proteomes" id="UP001151752"/>
    </source>
</evidence>
<reference evidence="1" key="1">
    <citation type="submission" date="2022-11" db="EMBL/GenBank/DDBJ databases">
        <authorList>
            <person name="Hyden B.L."/>
            <person name="Feng K."/>
            <person name="Yates T."/>
            <person name="Jawdy S."/>
            <person name="Smart L.B."/>
            <person name="Muchero W."/>
        </authorList>
    </citation>
    <scope>NUCLEOTIDE SEQUENCE</scope>
    <source>
        <tissue evidence="1">Shoot tip</tissue>
    </source>
</reference>
<gene>
    <name evidence="1" type="ORF">OIU74_007406</name>
</gene>
<proteinExistence type="predicted"/>